<dbReference type="RefSeq" id="WP_018591687.1">
    <property type="nucleotide sequence ID" value="NZ_CP117523.1"/>
</dbReference>
<evidence type="ECO:0008006" key="3">
    <source>
        <dbReference type="Google" id="ProtNLM"/>
    </source>
</evidence>
<accession>A0ABZ2F004</accession>
<name>A0ABZ2F004_9FIRM</name>
<proteinExistence type="predicted"/>
<organism evidence="1 2">
    <name type="scientific">Terrisporobacter glycolicus ATCC 14880 = DSM 1288</name>
    <dbReference type="NCBI Taxonomy" id="1121315"/>
    <lineage>
        <taxon>Bacteria</taxon>
        <taxon>Bacillati</taxon>
        <taxon>Bacillota</taxon>
        <taxon>Clostridia</taxon>
        <taxon>Peptostreptococcales</taxon>
        <taxon>Peptostreptococcaceae</taxon>
        <taxon>Terrisporobacter</taxon>
    </lineage>
</organism>
<protein>
    <recommendedName>
        <fullName evidence="3">Glycosyltransferase 2-like domain-containing protein</fullName>
    </recommendedName>
</protein>
<dbReference type="Proteomes" id="UP001348492">
    <property type="component" value="Chromosome"/>
</dbReference>
<dbReference type="CDD" id="cd00761">
    <property type="entry name" value="Glyco_tranf_GTA_type"/>
    <property type="match status" value="1"/>
</dbReference>
<sequence length="238" mass="28231">MNKKVIVQILLNTRFDINSQWGKISLTKEWIDYRIDIFMKYTAKSLINQSNQDFITIVRYWDSSEDLVLDALSKYKPLPNNILFKKDSEADEIINDYIKDSDIFYIVRIDSDDMYAPDFMGKLNEMNYYDGLQCIICQDGYVYDVLNDRLAMWHYFSPPFYTFVYKTLDYLSGERYVLEGGHCGAIKLNHEILSGLNFVFLVHEKNISSRFDNRPDKKIIESEEKEIILKELMIPRRK</sequence>
<reference evidence="1 2" key="1">
    <citation type="journal article" date="2023" name="PLoS ONE">
        <title>Genome-based metabolic and phylogenomic analysis of three Terrisporobacter species.</title>
        <authorList>
            <person name="Boer T."/>
            <person name="Bengelsdorf F.R."/>
            <person name="Bomeke M."/>
            <person name="Daniel R."/>
            <person name="Poehlein A."/>
        </authorList>
    </citation>
    <scope>NUCLEOTIDE SEQUENCE [LARGE SCALE GENOMIC DNA]</scope>
    <source>
        <strain evidence="1 2">DSM 1288</strain>
    </source>
</reference>
<keyword evidence="2" id="KW-1185">Reference proteome</keyword>
<dbReference type="EMBL" id="CP117523">
    <property type="protein sequence ID" value="WWD85041.1"/>
    <property type="molecule type" value="Genomic_DNA"/>
</dbReference>
<evidence type="ECO:0000313" key="2">
    <source>
        <dbReference type="Proteomes" id="UP001348492"/>
    </source>
</evidence>
<gene>
    <name evidence="1" type="ORF">TEGL_34880</name>
</gene>
<evidence type="ECO:0000313" key="1">
    <source>
        <dbReference type="EMBL" id="WWD85041.1"/>
    </source>
</evidence>